<name>A0A7W9ARD7_9SPHN</name>
<accession>A0A7W9ARD7</accession>
<evidence type="ECO:0000256" key="4">
    <source>
        <dbReference type="ARBA" id="ARBA00022723"/>
    </source>
</evidence>
<dbReference type="CDD" id="cd10030">
    <property type="entry name" value="UDG-F4_TTUDGA_SPO1dp_like"/>
    <property type="match status" value="1"/>
</dbReference>
<keyword evidence="6" id="KW-0378">Hydrolase</keyword>
<dbReference type="Pfam" id="PF03167">
    <property type="entry name" value="UDG"/>
    <property type="match status" value="1"/>
</dbReference>
<evidence type="ECO:0000256" key="2">
    <source>
        <dbReference type="ARBA" id="ARBA00019403"/>
    </source>
</evidence>
<dbReference type="SUPFAM" id="SSF52141">
    <property type="entry name" value="Uracil-DNA glycosylase-like"/>
    <property type="match status" value="1"/>
</dbReference>
<gene>
    <name evidence="11" type="ORF">FHR19_002396</name>
</gene>
<sequence length="469" mass="52265">MGIRVARLDAPDDFEGWRDAARVLATERVPPDRVIWQVAGHAADLFAEEPPALDPPAPAPPPAFRVPKAFVDLAHSVVLHSDPERFARLYAMLVRLIDQPRLIDDRADPAGRRLDEMAKAVRRDIHKMRAFLRFREVADEDGERFVAWFEPEHHIVRANAAFFVNRFNTMRWSILSPEVSLHWDTQTLQEGPGAVKADAPDVDPIEAVWKTYYASIFNPARLKVGAMLREMPRKYWKNMPETALVGELIAGARARETAMIETARAATPGGNVEGAWAALREEAMGCTRCHLYQPATQTVFGEGPLDARLMFVGEQPGDQEDLAGRPFVGPAGQVFDRAMGEAGIDRDTVYVTNAVKHFKFEPRGKRRIHAKPDAGEIDACRWWVEQERMLLTPKLTVALGATAARSLTGKTVTISRERGRPIALADGGEGWITVHPSFLLRLPDKVQAEEEYARFVEDLRAAAAYAGKA</sequence>
<dbReference type="InterPro" id="IPR025404">
    <property type="entry name" value="DUF4130"/>
</dbReference>
<evidence type="ECO:0000313" key="11">
    <source>
        <dbReference type="EMBL" id="MBB5699041.1"/>
    </source>
</evidence>
<dbReference type="GO" id="GO:0051539">
    <property type="term" value="F:4 iron, 4 sulfur cluster binding"/>
    <property type="evidence" value="ECO:0007669"/>
    <property type="project" value="UniProtKB-KW"/>
</dbReference>
<keyword evidence="7" id="KW-0408">Iron</keyword>
<evidence type="ECO:0000256" key="9">
    <source>
        <dbReference type="ARBA" id="ARBA00023204"/>
    </source>
</evidence>
<protein>
    <recommendedName>
        <fullName evidence="2">Type-4 uracil-DNA glycosylase</fullName>
    </recommendedName>
</protein>
<comment type="similarity">
    <text evidence="1">Belongs to the uracil-DNA glycosylase (UDG) superfamily. Type 4 (UDGa) family.</text>
</comment>
<evidence type="ECO:0000256" key="5">
    <source>
        <dbReference type="ARBA" id="ARBA00022763"/>
    </source>
</evidence>
<dbReference type="GO" id="GO:0016779">
    <property type="term" value="F:nucleotidyltransferase activity"/>
    <property type="evidence" value="ECO:0007669"/>
    <property type="project" value="UniProtKB-KW"/>
</dbReference>
<dbReference type="PANTHER" id="PTHR33693:SF9">
    <property type="entry name" value="TYPE-4 URACIL-DNA GLYCOSYLASE"/>
    <property type="match status" value="1"/>
</dbReference>
<keyword evidence="12" id="KW-1185">Reference proteome</keyword>
<feature type="domain" description="Uracil-DNA glycosylase-like" evidence="10">
    <location>
        <begin position="300"/>
        <end position="460"/>
    </location>
</feature>
<keyword evidence="9" id="KW-0234">DNA repair</keyword>
<dbReference type="GO" id="GO:0006281">
    <property type="term" value="P:DNA repair"/>
    <property type="evidence" value="ECO:0007669"/>
    <property type="project" value="UniProtKB-KW"/>
</dbReference>
<dbReference type="Gene3D" id="3.40.470.10">
    <property type="entry name" value="Uracil-DNA glycosylase-like domain"/>
    <property type="match status" value="1"/>
</dbReference>
<evidence type="ECO:0000313" key="12">
    <source>
        <dbReference type="Proteomes" id="UP000557739"/>
    </source>
</evidence>
<dbReference type="PANTHER" id="PTHR33693">
    <property type="entry name" value="TYPE-5 URACIL-DNA GLYCOSYLASE"/>
    <property type="match status" value="1"/>
</dbReference>
<evidence type="ECO:0000256" key="3">
    <source>
        <dbReference type="ARBA" id="ARBA00022485"/>
    </source>
</evidence>
<dbReference type="RefSeq" id="WP_221228497.1">
    <property type="nucleotide sequence ID" value="NZ_JACIJJ010000003.1"/>
</dbReference>
<dbReference type="GO" id="GO:0097506">
    <property type="term" value="F:deaminated base DNA N-glycosylase activity"/>
    <property type="evidence" value="ECO:0007669"/>
    <property type="project" value="UniProtKB-ARBA"/>
</dbReference>
<keyword evidence="8" id="KW-0411">Iron-sulfur</keyword>
<evidence type="ECO:0000259" key="10">
    <source>
        <dbReference type="SMART" id="SM00986"/>
    </source>
</evidence>
<keyword evidence="4" id="KW-0479">Metal-binding</keyword>
<dbReference type="SMART" id="SM00986">
    <property type="entry name" value="UDG"/>
    <property type="match status" value="1"/>
</dbReference>
<dbReference type="GO" id="GO:0046872">
    <property type="term" value="F:metal ion binding"/>
    <property type="evidence" value="ECO:0007669"/>
    <property type="project" value="UniProtKB-KW"/>
</dbReference>
<reference evidence="11 12" key="1">
    <citation type="submission" date="2020-08" db="EMBL/GenBank/DDBJ databases">
        <title>Genomic Encyclopedia of Type Strains, Phase IV (KMG-IV): sequencing the most valuable type-strain genomes for metagenomic binning, comparative biology and taxonomic classification.</title>
        <authorList>
            <person name="Goeker M."/>
        </authorList>
    </citation>
    <scope>NUCLEOTIDE SEQUENCE [LARGE SCALE GENOMIC DNA]</scope>
    <source>
        <strain evidence="11 12">DSM 27244</strain>
    </source>
</reference>
<dbReference type="EMBL" id="JACIJJ010000003">
    <property type="protein sequence ID" value="MBB5699041.1"/>
    <property type="molecule type" value="Genomic_DNA"/>
</dbReference>
<keyword evidence="5" id="KW-0227">DNA damage</keyword>
<evidence type="ECO:0000256" key="1">
    <source>
        <dbReference type="ARBA" id="ARBA00006521"/>
    </source>
</evidence>
<keyword evidence="3" id="KW-0004">4Fe-4S</keyword>
<dbReference type="InterPro" id="IPR005122">
    <property type="entry name" value="Uracil-DNA_glycosylase-like"/>
</dbReference>
<proteinExistence type="inferred from homology"/>
<evidence type="ECO:0000256" key="8">
    <source>
        <dbReference type="ARBA" id="ARBA00023014"/>
    </source>
</evidence>
<dbReference type="AlphaFoldDB" id="A0A7W9ARD7"/>
<dbReference type="InterPro" id="IPR051536">
    <property type="entry name" value="UDG_Type-4/5"/>
</dbReference>
<dbReference type="NCBIfam" id="TIGR03914">
    <property type="entry name" value="UDG_fam_dom"/>
    <property type="match status" value="1"/>
</dbReference>
<keyword evidence="11" id="KW-0808">Transferase</keyword>
<keyword evidence="11" id="KW-0548">Nucleotidyltransferase</keyword>
<dbReference type="InterPro" id="IPR036895">
    <property type="entry name" value="Uracil-DNA_glycosylase-like_sf"/>
</dbReference>
<organism evidence="11 12">
    <name type="scientific">Sphingomonas yantingensis</name>
    <dbReference type="NCBI Taxonomy" id="1241761"/>
    <lineage>
        <taxon>Bacteria</taxon>
        <taxon>Pseudomonadati</taxon>
        <taxon>Pseudomonadota</taxon>
        <taxon>Alphaproteobacteria</taxon>
        <taxon>Sphingomonadales</taxon>
        <taxon>Sphingomonadaceae</taxon>
        <taxon>Sphingomonas</taxon>
    </lineage>
</organism>
<dbReference type="InterPro" id="IPR023875">
    <property type="entry name" value="DNA_repair_put"/>
</dbReference>
<dbReference type="InterPro" id="IPR005273">
    <property type="entry name" value="Ura-DNA_glyco_family4"/>
</dbReference>
<comment type="caution">
    <text evidence="11">The sequence shown here is derived from an EMBL/GenBank/DDBJ whole genome shotgun (WGS) entry which is preliminary data.</text>
</comment>
<dbReference type="NCBIfam" id="TIGR03915">
    <property type="entry name" value="SAM_7_link_chp"/>
    <property type="match status" value="1"/>
</dbReference>
<evidence type="ECO:0000256" key="7">
    <source>
        <dbReference type="ARBA" id="ARBA00023004"/>
    </source>
</evidence>
<dbReference type="Pfam" id="PF13566">
    <property type="entry name" value="DUF4130"/>
    <property type="match status" value="1"/>
</dbReference>
<dbReference type="Proteomes" id="UP000557739">
    <property type="component" value="Unassembled WGS sequence"/>
</dbReference>
<evidence type="ECO:0000256" key="6">
    <source>
        <dbReference type="ARBA" id="ARBA00022801"/>
    </source>
</evidence>
<dbReference type="SMART" id="SM00987">
    <property type="entry name" value="UreE_C"/>
    <property type="match status" value="1"/>
</dbReference>